<dbReference type="CDD" id="cd12116">
    <property type="entry name" value="A_NRPS_Ta1_like"/>
    <property type="match status" value="1"/>
</dbReference>
<dbReference type="FunFam" id="3.40.50.980:FF:000001">
    <property type="entry name" value="Non-ribosomal peptide synthetase"/>
    <property type="match status" value="3"/>
</dbReference>
<dbReference type="FunFam" id="3.30.300.30:FF:000010">
    <property type="entry name" value="Enterobactin synthetase component F"/>
    <property type="match status" value="3"/>
</dbReference>
<dbReference type="Pfam" id="PF00668">
    <property type="entry name" value="Condensation"/>
    <property type="match status" value="2"/>
</dbReference>
<dbReference type="PANTHER" id="PTHR45527">
    <property type="entry name" value="NONRIBOSOMAL PEPTIDE SYNTHETASE"/>
    <property type="match status" value="1"/>
</dbReference>
<evidence type="ECO:0000256" key="5">
    <source>
        <dbReference type="SAM" id="MobiDB-lite"/>
    </source>
</evidence>
<dbReference type="SUPFAM" id="SSF56801">
    <property type="entry name" value="Acetyl-CoA synthetase-like"/>
    <property type="match status" value="3"/>
</dbReference>
<dbReference type="Pfam" id="PF13193">
    <property type="entry name" value="AMP-binding_C"/>
    <property type="match status" value="3"/>
</dbReference>
<dbReference type="Gene3D" id="1.10.1200.10">
    <property type="entry name" value="ACP-like"/>
    <property type="match status" value="3"/>
</dbReference>
<proteinExistence type="inferred from homology"/>
<dbReference type="EMBL" id="MDLC01000073">
    <property type="protein sequence ID" value="ODS22497.1"/>
    <property type="molecule type" value="Genomic_DNA"/>
</dbReference>
<evidence type="ECO:0000256" key="1">
    <source>
        <dbReference type="ARBA" id="ARBA00001957"/>
    </source>
</evidence>
<dbReference type="Gene3D" id="3.30.559.10">
    <property type="entry name" value="Chloramphenicol acetyltransferase-like domain"/>
    <property type="match status" value="2"/>
</dbReference>
<dbReference type="InterPro" id="IPR045851">
    <property type="entry name" value="AMP-bd_C_sf"/>
</dbReference>
<feature type="domain" description="Carrier" evidence="6">
    <location>
        <begin position="2605"/>
        <end position="2682"/>
    </location>
</feature>
<keyword evidence="4" id="KW-0597">Phosphoprotein</keyword>
<dbReference type="Pfam" id="PF00501">
    <property type="entry name" value="AMP-binding"/>
    <property type="match status" value="3"/>
</dbReference>
<dbReference type="InterPro" id="IPR036736">
    <property type="entry name" value="ACP-like_sf"/>
</dbReference>
<dbReference type="InterPro" id="IPR025110">
    <property type="entry name" value="AMP-bd_C"/>
</dbReference>
<evidence type="ECO:0000256" key="4">
    <source>
        <dbReference type="ARBA" id="ARBA00022553"/>
    </source>
</evidence>
<dbReference type="STRING" id="62101.AB835_13825"/>
<evidence type="ECO:0000256" key="2">
    <source>
        <dbReference type="ARBA" id="ARBA00006432"/>
    </source>
</evidence>
<dbReference type="NCBIfam" id="NF003417">
    <property type="entry name" value="PRK04813.1"/>
    <property type="match status" value="3"/>
</dbReference>
<dbReference type="InterPro" id="IPR020845">
    <property type="entry name" value="AMP-binding_CS"/>
</dbReference>
<dbReference type="Gene3D" id="3.30.559.30">
    <property type="entry name" value="Nonribosomal peptide synthetase, condensation domain"/>
    <property type="match status" value="2"/>
</dbReference>
<dbReference type="PROSITE" id="PS50075">
    <property type="entry name" value="CARRIER"/>
    <property type="match status" value="3"/>
</dbReference>
<dbReference type="GO" id="GO:0005737">
    <property type="term" value="C:cytoplasm"/>
    <property type="evidence" value="ECO:0007669"/>
    <property type="project" value="TreeGrafter"/>
</dbReference>
<dbReference type="PROSITE" id="PS00012">
    <property type="entry name" value="PHOSPHOPANTETHEINE"/>
    <property type="match status" value="2"/>
</dbReference>
<sequence length="2686" mass="299554">MPDTLVGLCVERSLEMVVGLLGVLKAGAAYIPIDPSYPSERIRFMLEDSGVALILSQTQLANLLPIEQQTLVYLDEDSDNLGNKGILSEQPTSNNNEYDQPSTNHLAYVIYTSGSTGVPKGVMVEHRALVNFLWSMSHKPGFKKGDALLAVTTLSFDIAGLELYLPLIHGGQVVIADTERANPTALANMLEYNICFMQATPATWHLLLDNGWQGKSNLKALCGGEALPKKLADSLSSKVQELWNMYGPTETTIWSTCCKVETNSHSGVSRTLEPIGTPIDNTRIYILDKNMALVPTTVPGDLYIAGAGLARGYLNNDELTSTRFVEHQLSENLSERLYKTGDVTRWLPNGSLEYLGRTDDQVKIRGFRIELGEIETRLSQCVGVDTCVVVAHHDNQGDKRLIAYLTREAAVIENTDNLSTNETDDAWLANLPSQLQENLPNYMVPSAFIVLDTLPLTTNGKVNRSALPAPDKTAYTSRQYIAPQTKTEHDLIDIWADLLSIPAEEISTKANFFELGGHSLLANRMVNRIEQQLQRKIPLSTLFENSILADLAGVIAQIHPSAASTPFVAIDRCESLPLSFGQQRLWFLDRLDGNKAHYTIPLALRLEGQLNRPALIDAFKEIVARHEVLHTHFEESNGEVYQMIDNAANVEITEITLAKEQRIEHAYATAVAQPFDMAQGPLCRLFLFQRSALEHVLLVTMHHSIADGRSMEIFTSELAVTYKAFCHNKPCPLAPLPIQYADFAHCQRRQLSDSTLQQQQEYWQQQLAHLPPLLTLPTDYPRPAENSYCGAHEPLFFSNTLLIKLQEFSQSQGATLYMTLLAALSLLLSRYSQQTDIAIGSPVSNRNWPELENLIGFFVNTLVMRTDISGDPSFTELLSRVKTTTLAAYAHQDIPFESLVERLQPERSLSYTPLFQVMLVLDNASNDAPDLAGLTVSPVEFETNVTKFDVTFSLKESTNGLCGTVEYNRDLFTQDTIVRLINHYENLLTAIVAQPQARLSQFEIISEKERQQLLVDWNNSASPYPKNQCFHELFETQVQKVPNNTALVFGHQKLSYQELNQQANQVAHYLLQQGVTPDTLVGLCVQRSLEMIVGLLGILKSGGAYVPIDPSTPRERIRFILQDSGVRLVVSQSHLATVIPNDNQQFIYLDTSSDTQGRSDISSAQPRENIPPQSLSLTPRHLAYVIYTSGSTGQPKGVMIEHRSWVNLSYAQADLFLVNDKSQGLQFASLGFDAANSEIGMVLMSGGTLHLISETQQLTPTVLATLINTQRINLATLPPVLLSHLPIEQLRSVATLIVAGESISPEAAEQWSVGRQLFNGFGPTESTVCVCCSQLNGKRITIGKPLKNYQVFVVDSDCKPTPIGVIGELLIAGVGLVRGYWNNIPLTQEKFIPHPFSNDPEERVYKTGDLVRWLADGQLEFIGRADNQVKIRGFRIELGEIESRISQCEGITDCVVITRDKHMGDKELVAYLVSESTVDHETDDVDNNDDTLVAVLHAQLQVHLPDYMIPSAFVVLNALPLTTNGKVDRKALPTPDSRAYTDEYYVAPQTEMEIMLVAIWSELLSIDSADISATANFFTLGGHSLLSIRVINRIKERLNLTLSPRILFETPVLADLAKAIAQIQPSMTSVPLVAIDRSQPLALSFNQQRLWFLARLEGNNDHYTIPLALQLNGQLNRLALINTLKCIVSRHEILRTRFAESLGDVCQIIDEPNSFIVTETLLNKDQDIQQACAIEAAKPFDINQGGLCRMVLLERSTLEHILLITIHHSIADGWSMRLLTQELETLYAAFCQDLPCPLAPLPIQYADFACWQRQSLSDTVLQQQKEYWQHQLADLPSLLTLPTDYPRPTENSYQGAHEPLSFSSTLLKQLQVLSQRENATLYMTLISAFSLLLSRYSQQTDIAIGSPINNRNQPELENLIGFFINTLVIRIDVSNDPRFIDLLSQVRSTTSDAYAHQDIPFEYLVEVLQPERSLSHSPLFQVVFDLQNIPVKTPDLTGLAVSPIEFETNVAKFDLTFSLEEHSNGLCGSVEYNRDLFTRETVVRLINHYENLLTAIVAQPQARLSQLAFIAKEERHQLLIDWNNTTRPYSQDQCLHTLFEAIVQQAPHNIALIYDDQQLSYQELNQRANQLAHYLIEQGVTPDTLVGLCIERSIEFVIGALAVLKAGGAYLPLDPSYPEARLKFMLADSQPVLLLSDLCVNMGKQNFTVNDIKDCSQWSGYSNDNPTISGLNSAHLAYVIYTSGSTGRPKGVMVEHRNITNLIQWHNDTFNLQADDRSTFLAGLGFDAAVWELWPPLCIGAGLVIPSPAITYDSESLLEWWKHQAVTVSFLPTPIAELAFAYKIHPVSLRILLIGGDKLRHSPTHHFPFKLINNYGPTETTVVATSGCIETSNNVLHIGKPIANTRIYVLDEYGQPVTIGVVGELYIGGAGVARGYLNHPELTDERFLSDPFCDQTGELMYKTGDLVRWRSDGTIEFMERNDFQVKIRGMRIELGEIESRLSQSDHVTACVVIAREKNIADQELVAYLVLENTVVEGIDVLNNKQEHNQFITALRSQLKIHLPDYMVPSAFVLLNALPLTTNGKVDYKMLPAPTDDAYIYGEYVQPQTEIEKMLVVIWAELLSIPAEEISATANFFDLGGHSLLAHRVMNLINQLVGVKLCVRVLFDKPRLMDLACAISDECVVNT</sequence>
<dbReference type="SUPFAM" id="SSF47336">
    <property type="entry name" value="ACP-like"/>
    <property type="match status" value="3"/>
</dbReference>
<feature type="domain" description="Carrier" evidence="6">
    <location>
        <begin position="482"/>
        <end position="559"/>
    </location>
</feature>
<name>A0A1D2QLQ5_9GAMM</name>
<gene>
    <name evidence="7" type="ORF">AB835_13825</name>
</gene>
<feature type="region of interest" description="Disordered" evidence="5">
    <location>
        <begin position="1153"/>
        <end position="1172"/>
    </location>
</feature>
<dbReference type="Proteomes" id="UP000242502">
    <property type="component" value="Unassembled WGS sequence"/>
</dbReference>
<feature type="domain" description="Carrier" evidence="6">
    <location>
        <begin position="1547"/>
        <end position="1624"/>
    </location>
</feature>
<dbReference type="InterPro" id="IPR020806">
    <property type="entry name" value="PKS_PP-bd"/>
</dbReference>
<dbReference type="Gene3D" id="3.30.300.30">
    <property type="match status" value="3"/>
</dbReference>
<dbReference type="PANTHER" id="PTHR45527:SF1">
    <property type="entry name" value="FATTY ACID SYNTHASE"/>
    <property type="match status" value="1"/>
</dbReference>
<evidence type="ECO:0000313" key="8">
    <source>
        <dbReference type="Proteomes" id="UP000242502"/>
    </source>
</evidence>
<dbReference type="InterPro" id="IPR009081">
    <property type="entry name" value="PP-bd_ACP"/>
</dbReference>
<dbReference type="FunFam" id="1.10.1200.10:FF:000005">
    <property type="entry name" value="Nonribosomal peptide synthetase 1"/>
    <property type="match status" value="2"/>
</dbReference>
<dbReference type="NCBIfam" id="TIGR01733">
    <property type="entry name" value="AA-adenyl-dom"/>
    <property type="match status" value="3"/>
</dbReference>
<dbReference type="InterPro" id="IPR023213">
    <property type="entry name" value="CAT-like_dom_sf"/>
</dbReference>
<comment type="caution">
    <text evidence="7">The sequence shown here is derived from an EMBL/GenBank/DDBJ whole genome shotgun (WGS) entry which is preliminary data.</text>
</comment>
<dbReference type="GO" id="GO:0003824">
    <property type="term" value="F:catalytic activity"/>
    <property type="evidence" value="ECO:0007669"/>
    <property type="project" value="InterPro"/>
</dbReference>
<dbReference type="FunFam" id="3.40.50.12780:FF:000012">
    <property type="entry name" value="Non-ribosomal peptide synthetase"/>
    <property type="match status" value="2"/>
</dbReference>
<dbReference type="Pfam" id="PF00550">
    <property type="entry name" value="PP-binding"/>
    <property type="match status" value="3"/>
</dbReference>
<dbReference type="FunFam" id="2.30.38.10:FF:000001">
    <property type="entry name" value="Non-ribosomal peptide synthetase PvdI"/>
    <property type="match status" value="1"/>
</dbReference>
<dbReference type="Gene3D" id="2.30.38.10">
    <property type="entry name" value="Luciferase, Domain 3"/>
    <property type="match status" value="3"/>
</dbReference>
<protein>
    <recommendedName>
        <fullName evidence="6">Carrier domain-containing protein</fullName>
    </recommendedName>
</protein>
<reference evidence="7 8" key="1">
    <citation type="journal article" date="2016" name="Appl. Environ. Microbiol.">
        <title>Lack of Overt Genome Reduction in the Bryostatin-Producing Bryozoan Symbiont "Candidatus Endobugula sertula".</title>
        <authorList>
            <person name="Miller I.J."/>
            <person name="Vanee N."/>
            <person name="Fong S.S."/>
            <person name="Lim-Fong G.E."/>
            <person name="Kwan J.C."/>
        </authorList>
    </citation>
    <scope>NUCLEOTIDE SEQUENCE [LARGE SCALE GENOMIC DNA]</scope>
    <source>
        <strain evidence="7">AB1-4</strain>
    </source>
</reference>
<dbReference type="GO" id="GO:0044550">
    <property type="term" value="P:secondary metabolite biosynthetic process"/>
    <property type="evidence" value="ECO:0007669"/>
    <property type="project" value="UniProtKB-ARBA"/>
</dbReference>
<evidence type="ECO:0000313" key="7">
    <source>
        <dbReference type="EMBL" id="ODS22497.1"/>
    </source>
</evidence>
<dbReference type="Gene3D" id="3.40.50.980">
    <property type="match status" value="6"/>
</dbReference>
<dbReference type="InterPro" id="IPR010071">
    <property type="entry name" value="AA_adenyl_dom"/>
</dbReference>
<dbReference type="InterPro" id="IPR006162">
    <property type="entry name" value="Ppantetheine_attach_site"/>
</dbReference>
<dbReference type="GO" id="GO:0031177">
    <property type="term" value="F:phosphopantetheine binding"/>
    <property type="evidence" value="ECO:0007669"/>
    <property type="project" value="InterPro"/>
</dbReference>
<evidence type="ECO:0000256" key="3">
    <source>
        <dbReference type="ARBA" id="ARBA00022450"/>
    </source>
</evidence>
<comment type="cofactor">
    <cofactor evidence="1">
        <name>pantetheine 4'-phosphate</name>
        <dbReference type="ChEBI" id="CHEBI:47942"/>
    </cofactor>
</comment>
<dbReference type="CDD" id="cd05930">
    <property type="entry name" value="A_NRPS"/>
    <property type="match status" value="2"/>
</dbReference>
<dbReference type="SUPFAM" id="SSF52777">
    <property type="entry name" value="CoA-dependent acyltransferases"/>
    <property type="match status" value="4"/>
</dbReference>
<dbReference type="PROSITE" id="PS00455">
    <property type="entry name" value="AMP_BINDING"/>
    <property type="match status" value="3"/>
</dbReference>
<evidence type="ECO:0000259" key="6">
    <source>
        <dbReference type="PROSITE" id="PS50075"/>
    </source>
</evidence>
<dbReference type="InterPro" id="IPR000873">
    <property type="entry name" value="AMP-dep_synth/lig_dom"/>
</dbReference>
<dbReference type="CDD" id="cd19531">
    <property type="entry name" value="LCL_NRPS-like"/>
    <property type="match status" value="2"/>
</dbReference>
<accession>A0A1D2QLQ5</accession>
<dbReference type="SMART" id="SM00823">
    <property type="entry name" value="PKS_PP"/>
    <property type="match status" value="3"/>
</dbReference>
<organism evidence="7 8">
    <name type="scientific">Candidatus Endobugula sertula</name>
    <name type="common">Bugula neritina bacterial symbiont</name>
    <dbReference type="NCBI Taxonomy" id="62101"/>
    <lineage>
        <taxon>Bacteria</taxon>
        <taxon>Pseudomonadati</taxon>
        <taxon>Pseudomonadota</taxon>
        <taxon>Gammaproteobacteria</taxon>
        <taxon>Cellvibrionales</taxon>
        <taxon>Cellvibrionaceae</taxon>
        <taxon>Candidatus Endobugula</taxon>
    </lineage>
</organism>
<keyword evidence="3" id="KW-0596">Phosphopantetheine</keyword>
<dbReference type="InterPro" id="IPR001242">
    <property type="entry name" value="Condensation_dom"/>
</dbReference>
<dbReference type="GO" id="GO:0043041">
    <property type="term" value="P:amino acid activation for nonribosomal peptide biosynthetic process"/>
    <property type="evidence" value="ECO:0007669"/>
    <property type="project" value="TreeGrafter"/>
</dbReference>
<comment type="similarity">
    <text evidence="2">Belongs to the ATP-dependent AMP-binding enzyme family.</text>
</comment>